<evidence type="ECO:0000259" key="1">
    <source>
        <dbReference type="PROSITE" id="PS50280"/>
    </source>
</evidence>
<protein>
    <recommendedName>
        <fullName evidence="1">SET domain-containing protein</fullName>
    </recommendedName>
</protein>
<sequence>TQGVKYLKQCGNPEGWPEGVKYLKECDNPEGLLFKDIGGFDPCQCYLNCFYKTYQNSASAYYYTHTSCALKGRCSNSMYENSSVEIVSTPRGLGLRALDDIPVGAFIGEYTERLTTFNITASDHHYEYALEIHEKTLTKMIAYIDAETCGGITKYANHSRELNCHFVEMRIRQRLRVVMLVIDKIFAGQEITVNYGDKLWFDCSCNTESCIGPMIPDVVKANEDD</sequence>
<dbReference type="OrthoDB" id="122383at2759"/>
<dbReference type="PROSITE" id="PS50280">
    <property type="entry name" value="SET"/>
    <property type="match status" value="1"/>
</dbReference>
<accession>A0A225UTC6</accession>
<dbReference type="GO" id="GO:0042054">
    <property type="term" value="F:histone methyltransferase activity"/>
    <property type="evidence" value="ECO:0007669"/>
    <property type="project" value="TreeGrafter"/>
</dbReference>
<comment type="caution">
    <text evidence="2">The sequence shown here is derived from an EMBL/GenBank/DDBJ whole genome shotgun (WGS) entry which is preliminary data.</text>
</comment>
<dbReference type="InterPro" id="IPR046341">
    <property type="entry name" value="SET_dom_sf"/>
</dbReference>
<dbReference type="STRING" id="4795.A0A225UTC6"/>
<name>A0A225UTC6_9STRA</name>
<dbReference type="Gene3D" id="2.170.270.10">
    <property type="entry name" value="SET domain"/>
    <property type="match status" value="1"/>
</dbReference>
<dbReference type="InterPro" id="IPR051357">
    <property type="entry name" value="H3K9_HMTase_SUVAR3-9"/>
</dbReference>
<dbReference type="Proteomes" id="UP000198211">
    <property type="component" value="Unassembled WGS sequence"/>
</dbReference>
<dbReference type="PANTHER" id="PTHR45660:SF13">
    <property type="entry name" value="HISTONE-LYSINE N-METHYLTRANSFERASE SETMAR"/>
    <property type="match status" value="1"/>
</dbReference>
<dbReference type="InterPro" id="IPR001214">
    <property type="entry name" value="SET_dom"/>
</dbReference>
<evidence type="ECO:0000313" key="2">
    <source>
        <dbReference type="EMBL" id="OWY96161.1"/>
    </source>
</evidence>
<keyword evidence="3" id="KW-1185">Reference proteome</keyword>
<dbReference type="Pfam" id="PF00856">
    <property type="entry name" value="SET"/>
    <property type="match status" value="1"/>
</dbReference>
<proteinExistence type="predicted"/>
<dbReference type="GO" id="GO:0003690">
    <property type="term" value="F:double-stranded DNA binding"/>
    <property type="evidence" value="ECO:0007669"/>
    <property type="project" value="TreeGrafter"/>
</dbReference>
<feature type="non-terminal residue" evidence="2">
    <location>
        <position position="1"/>
    </location>
</feature>
<dbReference type="PANTHER" id="PTHR45660">
    <property type="entry name" value="HISTONE-LYSINE N-METHYLTRANSFERASE SETMAR"/>
    <property type="match status" value="1"/>
</dbReference>
<dbReference type="AlphaFoldDB" id="A0A225UTC6"/>
<dbReference type="SMART" id="SM00317">
    <property type="entry name" value="SET"/>
    <property type="match status" value="1"/>
</dbReference>
<gene>
    <name evidence="2" type="ORF">PHMEG_00033645</name>
</gene>
<feature type="domain" description="SET" evidence="1">
    <location>
        <begin position="82"/>
        <end position="196"/>
    </location>
</feature>
<dbReference type="EMBL" id="NBNE01012008">
    <property type="protein sequence ID" value="OWY96161.1"/>
    <property type="molecule type" value="Genomic_DNA"/>
</dbReference>
<evidence type="ECO:0000313" key="3">
    <source>
        <dbReference type="Proteomes" id="UP000198211"/>
    </source>
</evidence>
<dbReference type="SUPFAM" id="SSF82199">
    <property type="entry name" value="SET domain"/>
    <property type="match status" value="1"/>
</dbReference>
<reference evidence="3" key="1">
    <citation type="submission" date="2017-03" db="EMBL/GenBank/DDBJ databases">
        <title>Phytopthora megakarya and P. palmivora, two closely related causual agents of cacao black pod achieved similar genome size and gene model numbers by different mechanisms.</title>
        <authorList>
            <person name="Ali S."/>
            <person name="Shao J."/>
            <person name="Larry D.J."/>
            <person name="Kronmiller B."/>
            <person name="Shen D."/>
            <person name="Strem M.D."/>
            <person name="Melnick R.L."/>
            <person name="Guiltinan M.J."/>
            <person name="Tyler B.M."/>
            <person name="Meinhardt L.W."/>
            <person name="Bailey B.A."/>
        </authorList>
    </citation>
    <scope>NUCLEOTIDE SEQUENCE [LARGE SCALE GENOMIC DNA]</scope>
    <source>
        <strain evidence="3">zdho120</strain>
    </source>
</reference>
<organism evidence="2 3">
    <name type="scientific">Phytophthora megakarya</name>
    <dbReference type="NCBI Taxonomy" id="4795"/>
    <lineage>
        <taxon>Eukaryota</taxon>
        <taxon>Sar</taxon>
        <taxon>Stramenopiles</taxon>
        <taxon>Oomycota</taxon>
        <taxon>Peronosporomycetes</taxon>
        <taxon>Peronosporales</taxon>
        <taxon>Peronosporaceae</taxon>
        <taxon>Phytophthora</taxon>
    </lineage>
</organism>